<dbReference type="GO" id="GO:0005737">
    <property type="term" value="C:cytoplasm"/>
    <property type="evidence" value="ECO:0007669"/>
    <property type="project" value="UniProtKB-SubCell"/>
</dbReference>
<dbReference type="PANTHER" id="PTHR33705:SF2">
    <property type="entry name" value="PHOSPHOCARRIER PROTEIN NPR"/>
    <property type="match status" value="1"/>
</dbReference>
<proteinExistence type="predicted"/>
<feature type="domain" description="HPr" evidence="6">
    <location>
        <begin position="1"/>
        <end position="87"/>
    </location>
</feature>
<gene>
    <name evidence="7" type="ORF">H171_2610</name>
</gene>
<keyword evidence="5" id="KW-0598">Phosphotransferase system</keyword>
<protein>
    <recommendedName>
        <fullName evidence="3">Phosphocarrier protein HPr</fullName>
    </recommendedName>
</protein>
<evidence type="ECO:0000256" key="5">
    <source>
        <dbReference type="ARBA" id="ARBA00022683"/>
    </source>
</evidence>
<dbReference type="Gene3D" id="3.30.1340.10">
    <property type="entry name" value="HPr-like"/>
    <property type="match status" value="1"/>
</dbReference>
<dbReference type="Pfam" id="PF00381">
    <property type="entry name" value="PTS-HPr"/>
    <property type="match status" value="1"/>
</dbReference>
<accession>A0A2M8Z6M2</accession>
<comment type="function">
    <text evidence="1">General (non sugar-specific) component of the phosphoenolpyruvate-dependent sugar phosphotransferase system (sugar PTS). This major carbohydrate active-transport system catalyzes the phosphorylation of incoming sugar substrates concomitantly with their translocation across the cell membrane. The phosphoryl group from phosphoenolpyruvate (PEP) is transferred to the phosphoryl carrier protein HPr by enzyme I. Phospho-HPr then transfers it to the PTS EIIA domain.</text>
</comment>
<dbReference type="PROSITE" id="PS00369">
    <property type="entry name" value="PTS_HPR_HIS"/>
    <property type="match status" value="1"/>
</dbReference>
<dbReference type="NCBIfam" id="TIGR01003">
    <property type="entry name" value="PTS_HPr_family"/>
    <property type="match status" value="1"/>
</dbReference>
<evidence type="ECO:0000256" key="3">
    <source>
        <dbReference type="ARBA" id="ARBA00020422"/>
    </source>
</evidence>
<evidence type="ECO:0000313" key="8">
    <source>
        <dbReference type="Proteomes" id="UP000231092"/>
    </source>
</evidence>
<reference evidence="7 8" key="1">
    <citation type="submission" date="2017-11" db="EMBL/GenBank/DDBJ databases">
        <title>Understudied soil microbes with underappreciated capabilities: Untangling the Clostridium saccharolyticum group.</title>
        <authorList>
            <person name="Leschine S."/>
        </authorList>
    </citation>
    <scope>NUCLEOTIDE SEQUENCE [LARGE SCALE GENOMIC DNA]</scope>
    <source>
        <strain evidence="7 8">18A</strain>
    </source>
</reference>
<comment type="subcellular location">
    <subcellularLocation>
        <location evidence="2">Cytoplasm</location>
    </subcellularLocation>
</comment>
<evidence type="ECO:0000256" key="1">
    <source>
        <dbReference type="ARBA" id="ARBA00003681"/>
    </source>
</evidence>
<dbReference type="InterPro" id="IPR001020">
    <property type="entry name" value="PTS_HPr_His_P_site"/>
</dbReference>
<dbReference type="PRINTS" id="PR00107">
    <property type="entry name" value="PHOSPHOCPHPR"/>
</dbReference>
<dbReference type="AlphaFoldDB" id="A0A2M8Z6M2"/>
<organism evidence="7 8">
    <name type="scientific">[Clostridium] celerecrescens 18A</name>
    <dbReference type="NCBI Taxonomy" id="1286362"/>
    <lineage>
        <taxon>Bacteria</taxon>
        <taxon>Bacillati</taxon>
        <taxon>Bacillota</taxon>
        <taxon>Clostridia</taxon>
        <taxon>Lachnospirales</taxon>
        <taxon>Lachnospiraceae</taxon>
        <taxon>Lacrimispora</taxon>
    </lineage>
</organism>
<dbReference type="PANTHER" id="PTHR33705">
    <property type="entry name" value="PHOSPHOCARRIER PROTEIN HPR"/>
    <property type="match status" value="1"/>
</dbReference>
<dbReference type="PROSITE" id="PS51350">
    <property type="entry name" value="PTS_HPR_DOM"/>
    <property type="match status" value="1"/>
</dbReference>
<dbReference type="RefSeq" id="WP_100305510.1">
    <property type="nucleotide sequence ID" value="NZ_PGET01000001.1"/>
</dbReference>
<evidence type="ECO:0000256" key="4">
    <source>
        <dbReference type="ARBA" id="ARBA00022490"/>
    </source>
</evidence>
<dbReference type="EMBL" id="PGET01000001">
    <property type="protein sequence ID" value="PJJ29081.1"/>
    <property type="molecule type" value="Genomic_DNA"/>
</dbReference>
<name>A0A2M8Z6M2_9FIRM</name>
<dbReference type="Proteomes" id="UP000231092">
    <property type="component" value="Unassembled WGS sequence"/>
</dbReference>
<comment type="caution">
    <text evidence="7">The sequence shown here is derived from an EMBL/GenBank/DDBJ whole genome shotgun (WGS) entry which is preliminary data.</text>
</comment>
<dbReference type="GO" id="GO:0009401">
    <property type="term" value="P:phosphoenolpyruvate-dependent sugar phosphotransferase system"/>
    <property type="evidence" value="ECO:0007669"/>
    <property type="project" value="UniProtKB-KW"/>
</dbReference>
<keyword evidence="4" id="KW-0963">Cytoplasm</keyword>
<evidence type="ECO:0000256" key="2">
    <source>
        <dbReference type="ARBA" id="ARBA00004496"/>
    </source>
</evidence>
<evidence type="ECO:0000259" key="6">
    <source>
        <dbReference type="PROSITE" id="PS51350"/>
    </source>
</evidence>
<sequence>MKTFDYTVKGQSGIHARPAVKLAMESQKYKSKIMIFLDGKIADASDVMAIMEMNIKFGDIIKVEMTGADEELAYKNLRNFLLNNLPN</sequence>
<dbReference type="OrthoDB" id="9809047at2"/>
<dbReference type="InterPro" id="IPR035895">
    <property type="entry name" value="HPr-like_sf"/>
</dbReference>
<evidence type="ECO:0000313" key="7">
    <source>
        <dbReference type="EMBL" id="PJJ29081.1"/>
    </source>
</evidence>
<dbReference type="InterPro" id="IPR050399">
    <property type="entry name" value="HPr"/>
</dbReference>
<dbReference type="SUPFAM" id="SSF55594">
    <property type="entry name" value="HPr-like"/>
    <property type="match status" value="1"/>
</dbReference>
<dbReference type="InterPro" id="IPR000032">
    <property type="entry name" value="HPr-like"/>
</dbReference>
<dbReference type="CDD" id="cd00367">
    <property type="entry name" value="PTS-HPr_like"/>
    <property type="match status" value="1"/>
</dbReference>